<feature type="domain" description="HTH gntR-type" evidence="8">
    <location>
        <begin position="12"/>
        <end position="80"/>
    </location>
</feature>
<feature type="compositionally biased region" description="Polar residues" evidence="7">
    <location>
        <begin position="104"/>
        <end position="113"/>
    </location>
</feature>
<evidence type="ECO:0000256" key="4">
    <source>
        <dbReference type="ARBA" id="ARBA00023015"/>
    </source>
</evidence>
<dbReference type="InterPro" id="IPR036390">
    <property type="entry name" value="WH_DNA-bd_sf"/>
</dbReference>
<dbReference type="SUPFAM" id="SSF46785">
    <property type="entry name" value="Winged helix' DNA-binding domain"/>
    <property type="match status" value="1"/>
</dbReference>
<dbReference type="InterPro" id="IPR051446">
    <property type="entry name" value="HTH_trans_reg/aminotransferase"/>
</dbReference>
<gene>
    <name evidence="9" type="ORF">H9965_05095</name>
</gene>
<dbReference type="Gene3D" id="1.10.10.10">
    <property type="entry name" value="Winged helix-like DNA-binding domain superfamily/Winged helix DNA-binding domain"/>
    <property type="match status" value="1"/>
</dbReference>
<keyword evidence="6" id="KW-0804">Transcription</keyword>
<dbReference type="SMART" id="SM00345">
    <property type="entry name" value="HTH_GNTR"/>
    <property type="match status" value="1"/>
</dbReference>
<evidence type="ECO:0000313" key="10">
    <source>
        <dbReference type="Proteomes" id="UP000824058"/>
    </source>
</evidence>
<dbReference type="GO" id="GO:0003677">
    <property type="term" value="F:DNA binding"/>
    <property type="evidence" value="ECO:0007669"/>
    <property type="project" value="UniProtKB-KW"/>
</dbReference>
<dbReference type="AlphaFoldDB" id="A0A9D2FV07"/>
<reference evidence="9" key="1">
    <citation type="journal article" date="2021" name="PeerJ">
        <title>Extensive microbial diversity within the chicken gut microbiome revealed by metagenomics and culture.</title>
        <authorList>
            <person name="Gilroy R."/>
            <person name="Ravi A."/>
            <person name="Getino M."/>
            <person name="Pursley I."/>
            <person name="Horton D.L."/>
            <person name="Alikhan N.F."/>
            <person name="Baker D."/>
            <person name="Gharbi K."/>
            <person name="Hall N."/>
            <person name="Watson M."/>
            <person name="Adriaenssens E.M."/>
            <person name="Foster-Nyarko E."/>
            <person name="Jarju S."/>
            <person name="Secka A."/>
            <person name="Antonio M."/>
            <person name="Oren A."/>
            <person name="Chaudhuri R.R."/>
            <person name="La Ragione R."/>
            <person name="Hildebrand F."/>
            <person name="Pallen M.J."/>
        </authorList>
    </citation>
    <scope>NUCLEOTIDE SEQUENCE</scope>
    <source>
        <strain evidence="9">ChiBcolR9-63</strain>
    </source>
</reference>
<evidence type="ECO:0000313" key="9">
    <source>
        <dbReference type="EMBL" id="HIZ67819.1"/>
    </source>
</evidence>
<keyword evidence="3" id="KW-0663">Pyridoxal phosphate</keyword>
<keyword evidence="5" id="KW-0238">DNA-binding</keyword>
<dbReference type="SUPFAM" id="SSF53383">
    <property type="entry name" value="PLP-dependent transferases"/>
    <property type="match status" value="1"/>
</dbReference>
<evidence type="ECO:0000256" key="3">
    <source>
        <dbReference type="ARBA" id="ARBA00022898"/>
    </source>
</evidence>
<dbReference type="Proteomes" id="UP000824058">
    <property type="component" value="Unassembled WGS sequence"/>
</dbReference>
<dbReference type="EMBL" id="DXBD01000036">
    <property type="protein sequence ID" value="HIZ67819.1"/>
    <property type="molecule type" value="Genomic_DNA"/>
</dbReference>
<comment type="similarity">
    <text evidence="1">In the C-terminal section; belongs to the class-I pyridoxal-phosphate-dependent aminotransferase family.</text>
</comment>
<dbReference type="CDD" id="cd00609">
    <property type="entry name" value="AAT_like"/>
    <property type="match status" value="1"/>
</dbReference>
<reference evidence="9" key="2">
    <citation type="submission" date="2021-04" db="EMBL/GenBank/DDBJ databases">
        <authorList>
            <person name="Gilroy R."/>
        </authorList>
    </citation>
    <scope>NUCLEOTIDE SEQUENCE</scope>
    <source>
        <strain evidence="9">ChiBcolR9-63</strain>
    </source>
</reference>
<sequence>MLTYTLDAQAKIPLYEQLYRAIKTDITKGILRSQDKLPSKRSLAKHLGVSIVTVETSYQQLKAEGYIYSQAKKGFFVADIKSQRPMVRKTARLVSLPKTRSDDTSPSLNLSNNQTNPETFPFATWSKLLRQVLNNHQTELMQASPSQGLWELRQAIAQHLNDYRGMVVDPRQIVIGAGTEYLYTLLIQLLGLDKTVAVEEPSYPKITKIYRQFNITQVPIAMEKDGLSVAQLQKSKADMVHLSPSHQFPTGAILSVSKRYDLLSWASQGDRYIIEDDYDSEFRFQGLPIPSLQEIDCSGRVIYINTFSKSLASTLRMSYMILPPQLLEVFEKKLSFYANTVSNLEQYTLAAFIQEGYFDKHLNRMRLFYQKKRDELITCLKASPLKDYISIHEQESGLHFIMTIDSHLSEDAICQKSRQKGLQLTPISHYYQHHTPQSTNAFIVNYANITAPQIEQIIQMLTEILLLES</sequence>
<dbReference type="InterPro" id="IPR036388">
    <property type="entry name" value="WH-like_DNA-bd_sf"/>
</dbReference>
<evidence type="ECO:0000256" key="6">
    <source>
        <dbReference type="ARBA" id="ARBA00023163"/>
    </source>
</evidence>
<accession>A0A9D2FV07</accession>
<organism evidence="9 10">
    <name type="scientific">Candidatus Streptococcus faecavium</name>
    <dbReference type="NCBI Taxonomy" id="2838763"/>
    <lineage>
        <taxon>Bacteria</taxon>
        <taxon>Bacillati</taxon>
        <taxon>Bacillota</taxon>
        <taxon>Bacilli</taxon>
        <taxon>Lactobacillales</taxon>
        <taxon>Streptococcaceae</taxon>
        <taxon>Streptococcus</taxon>
    </lineage>
</organism>
<dbReference type="PANTHER" id="PTHR46577">
    <property type="entry name" value="HTH-TYPE TRANSCRIPTIONAL REGULATORY PROTEIN GABR"/>
    <property type="match status" value="1"/>
</dbReference>
<keyword evidence="2 9" id="KW-0032">Aminotransferase</keyword>
<dbReference type="Pfam" id="PF00155">
    <property type="entry name" value="Aminotran_1_2"/>
    <property type="match status" value="1"/>
</dbReference>
<feature type="region of interest" description="Disordered" evidence="7">
    <location>
        <begin position="94"/>
        <end position="113"/>
    </location>
</feature>
<keyword evidence="2 9" id="KW-0808">Transferase</keyword>
<dbReference type="GO" id="GO:0030170">
    <property type="term" value="F:pyridoxal phosphate binding"/>
    <property type="evidence" value="ECO:0007669"/>
    <property type="project" value="InterPro"/>
</dbReference>
<dbReference type="InterPro" id="IPR015424">
    <property type="entry name" value="PyrdxlP-dep_Trfase"/>
</dbReference>
<dbReference type="PANTHER" id="PTHR46577:SF1">
    <property type="entry name" value="HTH-TYPE TRANSCRIPTIONAL REGULATORY PROTEIN GABR"/>
    <property type="match status" value="1"/>
</dbReference>
<dbReference type="GO" id="GO:0008483">
    <property type="term" value="F:transaminase activity"/>
    <property type="evidence" value="ECO:0007669"/>
    <property type="project" value="UniProtKB-KW"/>
</dbReference>
<protein>
    <submittedName>
        <fullName evidence="9">PLP-dependent aminotransferase family protein</fullName>
    </submittedName>
</protein>
<proteinExistence type="inferred from homology"/>
<evidence type="ECO:0000259" key="8">
    <source>
        <dbReference type="PROSITE" id="PS50949"/>
    </source>
</evidence>
<dbReference type="Gene3D" id="3.40.640.10">
    <property type="entry name" value="Type I PLP-dependent aspartate aminotransferase-like (Major domain)"/>
    <property type="match status" value="1"/>
</dbReference>
<comment type="caution">
    <text evidence="9">The sequence shown here is derived from an EMBL/GenBank/DDBJ whole genome shotgun (WGS) entry which is preliminary data.</text>
</comment>
<dbReference type="InterPro" id="IPR000524">
    <property type="entry name" value="Tscrpt_reg_HTH_GntR"/>
</dbReference>
<dbReference type="CDD" id="cd07377">
    <property type="entry name" value="WHTH_GntR"/>
    <property type="match status" value="1"/>
</dbReference>
<keyword evidence="4" id="KW-0805">Transcription regulation</keyword>
<dbReference type="InterPro" id="IPR015421">
    <property type="entry name" value="PyrdxlP-dep_Trfase_major"/>
</dbReference>
<evidence type="ECO:0000256" key="7">
    <source>
        <dbReference type="SAM" id="MobiDB-lite"/>
    </source>
</evidence>
<evidence type="ECO:0000256" key="5">
    <source>
        <dbReference type="ARBA" id="ARBA00023125"/>
    </source>
</evidence>
<evidence type="ECO:0000256" key="2">
    <source>
        <dbReference type="ARBA" id="ARBA00022576"/>
    </source>
</evidence>
<dbReference type="Pfam" id="PF00392">
    <property type="entry name" value="GntR"/>
    <property type="match status" value="1"/>
</dbReference>
<evidence type="ECO:0000256" key="1">
    <source>
        <dbReference type="ARBA" id="ARBA00005384"/>
    </source>
</evidence>
<name>A0A9D2FV07_9STRE</name>
<dbReference type="GO" id="GO:0003700">
    <property type="term" value="F:DNA-binding transcription factor activity"/>
    <property type="evidence" value="ECO:0007669"/>
    <property type="project" value="InterPro"/>
</dbReference>
<dbReference type="InterPro" id="IPR004839">
    <property type="entry name" value="Aminotransferase_I/II_large"/>
</dbReference>
<dbReference type="PROSITE" id="PS50949">
    <property type="entry name" value="HTH_GNTR"/>
    <property type="match status" value="1"/>
</dbReference>